<evidence type="ECO:0000256" key="4">
    <source>
        <dbReference type="SAM" id="MobiDB-lite"/>
    </source>
</evidence>
<dbReference type="PANTHER" id="PTHR11049">
    <property type="entry name" value="ACYL COENZYME A THIOESTER HYDROLASE"/>
    <property type="match status" value="1"/>
</dbReference>
<evidence type="ECO:0000313" key="6">
    <source>
        <dbReference type="EMBL" id="MDQ0515314.1"/>
    </source>
</evidence>
<dbReference type="EMBL" id="JAUSWJ010000001">
    <property type="protein sequence ID" value="MDQ0515314.1"/>
    <property type="molecule type" value="Genomic_DNA"/>
</dbReference>
<name>A0ABU0M2X3_9HYPH</name>
<evidence type="ECO:0000256" key="1">
    <source>
        <dbReference type="ARBA" id="ARBA00010458"/>
    </source>
</evidence>
<dbReference type="EC" id="3.1.2.-" evidence="6"/>
<protein>
    <submittedName>
        <fullName evidence="6">Acyl-CoA thioesterase YciA</fullName>
        <ecNumber evidence="6">3.1.2.-</ecNumber>
    </submittedName>
</protein>
<keyword evidence="7" id="KW-1185">Reference proteome</keyword>
<comment type="caution">
    <text evidence="6">The sequence shown here is derived from an EMBL/GenBank/DDBJ whole genome shotgun (WGS) entry which is preliminary data.</text>
</comment>
<gene>
    <name evidence="6" type="ORF">QO015_000927</name>
</gene>
<evidence type="ECO:0000256" key="3">
    <source>
        <dbReference type="PROSITE-ProRule" id="PRU01106"/>
    </source>
</evidence>
<dbReference type="InterPro" id="IPR006683">
    <property type="entry name" value="Thioestr_dom"/>
</dbReference>
<reference evidence="6 7" key="1">
    <citation type="submission" date="2023-07" db="EMBL/GenBank/DDBJ databases">
        <title>Genomic Encyclopedia of Type Strains, Phase IV (KMG-IV): sequencing the most valuable type-strain genomes for metagenomic binning, comparative biology and taxonomic classification.</title>
        <authorList>
            <person name="Goeker M."/>
        </authorList>
    </citation>
    <scope>NUCLEOTIDE SEQUENCE [LARGE SCALE GENOMIC DNA]</scope>
    <source>
        <strain evidence="6 7">B1-1</strain>
    </source>
</reference>
<dbReference type="CDD" id="cd03442">
    <property type="entry name" value="BFIT_BACH"/>
    <property type="match status" value="1"/>
</dbReference>
<dbReference type="PANTHER" id="PTHR11049:SF5">
    <property type="entry name" value="ACYL-COA THIOESTER HYDROLASE YCIA"/>
    <property type="match status" value="1"/>
</dbReference>
<evidence type="ECO:0000313" key="7">
    <source>
        <dbReference type="Proteomes" id="UP001223743"/>
    </source>
</evidence>
<dbReference type="GO" id="GO:0016787">
    <property type="term" value="F:hydrolase activity"/>
    <property type="evidence" value="ECO:0007669"/>
    <property type="project" value="UniProtKB-KW"/>
</dbReference>
<dbReference type="Gene3D" id="3.10.129.10">
    <property type="entry name" value="Hotdog Thioesterase"/>
    <property type="match status" value="1"/>
</dbReference>
<comment type="similarity">
    <text evidence="1">Belongs to the acyl coenzyme A hydrolase family.</text>
</comment>
<proteinExistence type="inferred from homology"/>
<evidence type="ECO:0000256" key="2">
    <source>
        <dbReference type="ARBA" id="ARBA00022801"/>
    </source>
</evidence>
<feature type="domain" description="HotDog ACOT-type" evidence="5">
    <location>
        <begin position="25"/>
        <end position="137"/>
    </location>
</feature>
<accession>A0ABU0M2X3</accession>
<dbReference type="SUPFAM" id="SSF54637">
    <property type="entry name" value="Thioesterase/thiol ester dehydrase-isomerase"/>
    <property type="match status" value="1"/>
</dbReference>
<organism evidence="6 7">
    <name type="scientific">Kaistia geumhonensis</name>
    <dbReference type="NCBI Taxonomy" id="410839"/>
    <lineage>
        <taxon>Bacteria</taxon>
        <taxon>Pseudomonadati</taxon>
        <taxon>Pseudomonadota</taxon>
        <taxon>Alphaproteobacteria</taxon>
        <taxon>Hyphomicrobiales</taxon>
        <taxon>Kaistiaceae</taxon>
        <taxon>Kaistia</taxon>
    </lineage>
</organism>
<sequence length="152" mass="16329">MSETETESPSLPAKLGRAVQPTPDRSAIPVIRTIAMPADTNPAGDIFGGWLMSQMDLGASTIATRRARGRTVTAAVEAMSFISPVKVGDEVTIYGRIVSTGRTSIRVFVEAWRRSRESDDVAQVTHATFTFVAIDAERKPRLLPALEAGVDG</sequence>
<dbReference type="Proteomes" id="UP001223743">
    <property type="component" value="Unassembled WGS sequence"/>
</dbReference>
<evidence type="ECO:0000259" key="5">
    <source>
        <dbReference type="PROSITE" id="PS51770"/>
    </source>
</evidence>
<dbReference type="Pfam" id="PF03061">
    <property type="entry name" value="4HBT"/>
    <property type="match status" value="1"/>
</dbReference>
<dbReference type="InterPro" id="IPR033120">
    <property type="entry name" value="HOTDOG_ACOT"/>
</dbReference>
<dbReference type="InterPro" id="IPR029069">
    <property type="entry name" value="HotDog_dom_sf"/>
</dbReference>
<keyword evidence="2 3" id="KW-0378">Hydrolase</keyword>
<dbReference type="PROSITE" id="PS51770">
    <property type="entry name" value="HOTDOG_ACOT"/>
    <property type="match status" value="1"/>
</dbReference>
<dbReference type="InterPro" id="IPR040170">
    <property type="entry name" value="Cytosol_ACT"/>
</dbReference>
<feature type="region of interest" description="Disordered" evidence="4">
    <location>
        <begin position="1"/>
        <end position="22"/>
    </location>
</feature>